<reference evidence="2" key="1">
    <citation type="submission" date="2024-07" db="EMBL/GenBank/DDBJ databases">
        <authorList>
            <person name="Yu S.T."/>
        </authorList>
    </citation>
    <scope>NUCLEOTIDE SEQUENCE</scope>
    <source>
        <strain evidence="2">R08</strain>
    </source>
</reference>
<dbReference type="RefSeq" id="WP_369188763.1">
    <property type="nucleotide sequence ID" value="NZ_CP163431.1"/>
</dbReference>
<accession>A0AB39M946</accession>
<dbReference type="Pfam" id="PF05120">
    <property type="entry name" value="GvpG"/>
    <property type="match status" value="1"/>
</dbReference>
<name>A0AB39M946_9ACTN</name>
<dbReference type="EMBL" id="CP163431">
    <property type="protein sequence ID" value="XDQ02653.1"/>
    <property type="molecule type" value="Genomic_DNA"/>
</dbReference>
<sequence>MGLLSSLLGLPLAPLRGVGWVLEQVVQEAERQYADPAPIHRELAELEADLLAGRITEEEFGLREDELLDRLEQITAAGTEDWADPGPDEALASPQAHDDPASSRDQAAVPAHSDTFRSAPFGDLGGPRGPAPPDGPALQEGPP</sequence>
<feature type="compositionally biased region" description="Pro residues" evidence="1">
    <location>
        <begin position="129"/>
        <end position="143"/>
    </location>
</feature>
<gene>
    <name evidence="2" type="ORF">AB5J58_21785</name>
</gene>
<feature type="region of interest" description="Disordered" evidence="1">
    <location>
        <begin position="74"/>
        <end position="143"/>
    </location>
</feature>
<dbReference type="AlphaFoldDB" id="A0AB39M946"/>
<evidence type="ECO:0000313" key="2">
    <source>
        <dbReference type="EMBL" id="XDQ02653.1"/>
    </source>
</evidence>
<evidence type="ECO:0000256" key="1">
    <source>
        <dbReference type="SAM" id="MobiDB-lite"/>
    </source>
</evidence>
<protein>
    <submittedName>
        <fullName evidence="2">Gas vesicle protein GvpG</fullName>
    </submittedName>
</protein>
<organism evidence="2">
    <name type="scientific">Streptomyces sp. R08</name>
    <dbReference type="NCBI Taxonomy" id="3238624"/>
    <lineage>
        <taxon>Bacteria</taxon>
        <taxon>Bacillati</taxon>
        <taxon>Actinomycetota</taxon>
        <taxon>Actinomycetes</taxon>
        <taxon>Kitasatosporales</taxon>
        <taxon>Streptomycetaceae</taxon>
        <taxon>Streptomyces</taxon>
    </lineage>
</organism>
<proteinExistence type="predicted"/>
<dbReference type="InterPro" id="IPR007804">
    <property type="entry name" value="GvpG"/>
</dbReference>